<protein>
    <submittedName>
        <fullName evidence="1">Uncharacterized protein</fullName>
    </submittedName>
</protein>
<gene>
    <name evidence="1" type="ORF">HELGO_WM62021</name>
</gene>
<organism evidence="1">
    <name type="scientific">uncultured Sulfurovum sp</name>
    <dbReference type="NCBI Taxonomy" id="269237"/>
    <lineage>
        <taxon>Bacteria</taxon>
        <taxon>Pseudomonadati</taxon>
        <taxon>Campylobacterota</taxon>
        <taxon>Epsilonproteobacteria</taxon>
        <taxon>Campylobacterales</taxon>
        <taxon>Sulfurovaceae</taxon>
        <taxon>Sulfurovum</taxon>
        <taxon>environmental samples</taxon>
    </lineage>
</organism>
<sequence length="201" mass="24226">MYEISLKIIDSDLSRELSMIMIKRLQRISYPKKKITIDKIRSDIRKEKIFLIASSSYYYDDFDDFEGDLLYFIQMISKHVYKYKSYCYIDEEWKEIYDIHTYLDLQKKIINEIRKYHCCIYDKEYRVHGEIKEMKLFNEIKLRDDEKYNMNTMLALFPDINAADNTEKIICKLSATYPNRVALLYANLASDIKYFLKAALP</sequence>
<reference evidence="1" key="1">
    <citation type="submission" date="2020-01" db="EMBL/GenBank/DDBJ databases">
        <authorList>
            <person name="Meier V. D."/>
            <person name="Meier V D."/>
        </authorList>
    </citation>
    <scope>NUCLEOTIDE SEQUENCE</scope>
    <source>
        <strain evidence="1">HLG_WM_MAG_01</strain>
    </source>
</reference>
<name>A0A6S6U3M3_9BACT</name>
<accession>A0A6S6U3M3</accession>
<evidence type="ECO:0000313" key="1">
    <source>
        <dbReference type="EMBL" id="CAA6827526.1"/>
    </source>
</evidence>
<dbReference type="AlphaFoldDB" id="A0A6S6U3M3"/>
<dbReference type="EMBL" id="CACVAS010000150">
    <property type="protein sequence ID" value="CAA6827526.1"/>
    <property type="molecule type" value="Genomic_DNA"/>
</dbReference>
<proteinExistence type="predicted"/>